<organism evidence="4">
    <name type="scientific">Schistocephalus solidus</name>
    <name type="common">Tapeworm</name>
    <dbReference type="NCBI Taxonomy" id="70667"/>
    <lineage>
        <taxon>Eukaryota</taxon>
        <taxon>Metazoa</taxon>
        <taxon>Spiralia</taxon>
        <taxon>Lophotrochozoa</taxon>
        <taxon>Platyhelminthes</taxon>
        <taxon>Cestoda</taxon>
        <taxon>Eucestoda</taxon>
        <taxon>Diphyllobothriidea</taxon>
        <taxon>Diphyllobothriidae</taxon>
        <taxon>Schistocephalus</taxon>
    </lineage>
</organism>
<dbReference type="OrthoDB" id="3863715at2759"/>
<keyword evidence="3" id="KW-1185">Reference proteome</keyword>
<gene>
    <name evidence="2" type="ORF">SSLN_LOCUS10379</name>
</gene>
<reference evidence="2 3" key="2">
    <citation type="submission" date="2018-11" db="EMBL/GenBank/DDBJ databases">
        <authorList>
            <consortium name="Pathogen Informatics"/>
        </authorList>
    </citation>
    <scope>NUCLEOTIDE SEQUENCE [LARGE SCALE GENOMIC DNA]</scope>
    <source>
        <strain evidence="2 3">NST_G2</strain>
    </source>
</reference>
<dbReference type="InterPro" id="IPR055510">
    <property type="entry name" value="DUF7083"/>
</dbReference>
<evidence type="ECO:0000259" key="1">
    <source>
        <dbReference type="Pfam" id="PF23309"/>
    </source>
</evidence>
<evidence type="ECO:0000313" key="4">
    <source>
        <dbReference type="WBParaSite" id="SSLN_0001078201-mRNA-1"/>
    </source>
</evidence>
<name>A0A183T1N1_SCHSO</name>
<dbReference type="WBParaSite" id="SSLN_0001078201-mRNA-1">
    <property type="protein sequence ID" value="SSLN_0001078201-mRNA-1"/>
    <property type="gene ID" value="SSLN_0001078201"/>
</dbReference>
<evidence type="ECO:0000313" key="2">
    <source>
        <dbReference type="EMBL" id="VDL96764.1"/>
    </source>
</evidence>
<dbReference type="Gene3D" id="3.30.70.270">
    <property type="match status" value="1"/>
</dbReference>
<dbReference type="EMBL" id="UYSU01035833">
    <property type="protein sequence ID" value="VDL96764.1"/>
    <property type="molecule type" value="Genomic_DNA"/>
</dbReference>
<feature type="domain" description="DUF7083" evidence="1">
    <location>
        <begin position="5"/>
        <end position="64"/>
    </location>
</feature>
<accession>A0A183T1N1</accession>
<proteinExistence type="predicted"/>
<dbReference type="STRING" id="70667.A0A183T1N1"/>
<reference evidence="4" key="1">
    <citation type="submission" date="2016-06" db="UniProtKB">
        <authorList>
            <consortium name="WormBaseParasite"/>
        </authorList>
    </citation>
    <scope>IDENTIFICATION</scope>
</reference>
<protein>
    <recommendedName>
        <fullName evidence="1">DUF7083 domain-containing protein</fullName>
    </recommendedName>
</protein>
<dbReference type="AlphaFoldDB" id="A0A183T1N1"/>
<dbReference type="InterPro" id="IPR043128">
    <property type="entry name" value="Rev_trsase/Diguanyl_cyclase"/>
</dbReference>
<sequence length="293" mass="33778">MNLKTTEFNYDPNGGVNFEVRFCKYALLFEENGSNLENKEKVDVMLLKLGQREHERFSKSLFNRRYECFDLEKQSHEDYFDLAGRLNDACHQADLEQATSQQIKALLFLKLLTLPEEADVRTRLLAQLDQKAEMTVQQLAEECVRSINIKNDTRLIGDVNSQHDVFQATIVFEDKAGLSEIYVSKSKNELIGNKTISQLGRLFQEICCAVNITEEDLKKKYAEHMEMSVGTCTKITLVVGRTDEVRLQRLDKVMENLIDYGLKINMEKSEFLRKEIHYLGFVVSESGRSPDPE</sequence>
<dbReference type="Pfam" id="PF23309">
    <property type="entry name" value="DUF7083"/>
    <property type="match status" value="1"/>
</dbReference>
<dbReference type="InterPro" id="IPR043502">
    <property type="entry name" value="DNA/RNA_pol_sf"/>
</dbReference>
<evidence type="ECO:0000313" key="3">
    <source>
        <dbReference type="Proteomes" id="UP000275846"/>
    </source>
</evidence>
<dbReference type="Proteomes" id="UP000275846">
    <property type="component" value="Unassembled WGS sequence"/>
</dbReference>
<dbReference type="SUPFAM" id="SSF56672">
    <property type="entry name" value="DNA/RNA polymerases"/>
    <property type="match status" value="1"/>
</dbReference>